<evidence type="ECO:0000313" key="1">
    <source>
        <dbReference type="EMBL" id="OGM06297.1"/>
    </source>
</evidence>
<dbReference type="AlphaFoldDB" id="A0A1F7WUJ2"/>
<gene>
    <name evidence="1" type="ORF">A2008_13395</name>
</gene>
<proteinExistence type="predicted"/>
<reference evidence="1 2" key="1">
    <citation type="journal article" date="2016" name="Nat. Commun.">
        <title>Thousands of microbial genomes shed light on interconnected biogeochemical processes in an aquifer system.</title>
        <authorList>
            <person name="Anantharaman K."/>
            <person name="Brown C.T."/>
            <person name="Hug L.A."/>
            <person name="Sharon I."/>
            <person name="Castelle C.J."/>
            <person name="Probst A.J."/>
            <person name="Thomas B.C."/>
            <person name="Singh A."/>
            <person name="Wilkins M.J."/>
            <person name="Karaoz U."/>
            <person name="Brodie E.L."/>
            <person name="Williams K.H."/>
            <person name="Hubbard S.S."/>
            <person name="Banfield J.F."/>
        </authorList>
    </citation>
    <scope>NUCLEOTIDE SEQUENCE [LARGE SCALE GENOMIC DNA]</scope>
</reference>
<dbReference type="STRING" id="1817813.A2008_13395"/>
<evidence type="ECO:0000313" key="2">
    <source>
        <dbReference type="Proteomes" id="UP000178735"/>
    </source>
</evidence>
<evidence type="ECO:0008006" key="3">
    <source>
        <dbReference type="Google" id="ProtNLM"/>
    </source>
</evidence>
<sequence>MSSKHEIEIEISETGEVKAHIKGIPGKGCSDVAKILKEIVGEVKSDTKTSEYYQPEPKIGIDLNSKK</sequence>
<comment type="caution">
    <text evidence="1">The sequence shown here is derived from an EMBL/GenBank/DDBJ whole genome shotgun (WGS) entry which is preliminary data.</text>
</comment>
<dbReference type="Proteomes" id="UP000178735">
    <property type="component" value="Unassembled WGS sequence"/>
</dbReference>
<organism evidence="1 2">
    <name type="scientific">Candidatus Wallbacteria bacterium GWC2_49_35</name>
    <dbReference type="NCBI Taxonomy" id="1817813"/>
    <lineage>
        <taxon>Bacteria</taxon>
        <taxon>Candidatus Walliibacteriota</taxon>
    </lineage>
</organism>
<name>A0A1F7WUJ2_9BACT</name>
<dbReference type="Pfam" id="PF11211">
    <property type="entry name" value="DUF2997"/>
    <property type="match status" value="1"/>
</dbReference>
<dbReference type="EMBL" id="MGFH01000070">
    <property type="protein sequence ID" value="OGM06297.1"/>
    <property type="molecule type" value="Genomic_DNA"/>
</dbReference>
<dbReference type="InterPro" id="IPR021375">
    <property type="entry name" value="DUF2997"/>
</dbReference>
<protein>
    <recommendedName>
        <fullName evidence="3">DUF2997 domain-containing protein</fullName>
    </recommendedName>
</protein>
<accession>A0A1F7WUJ2</accession>